<evidence type="ECO:0000256" key="2">
    <source>
        <dbReference type="ARBA" id="ARBA00022475"/>
    </source>
</evidence>
<evidence type="ECO:0000313" key="7">
    <source>
        <dbReference type="EMBL" id="ANP73904.1"/>
    </source>
</evidence>
<feature type="transmembrane region" description="Helical" evidence="6">
    <location>
        <begin position="266"/>
        <end position="292"/>
    </location>
</feature>
<dbReference type="PANTHER" id="PTHR30250:SF11">
    <property type="entry name" value="O-ANTIGEN TRANSPORTER-RELATED"/>
    <property type="match status" value="1"/>
</dbReference>
<feature type="transmembrane region" description="Helical" evidence="6">
    <location>
        <begin position="46"/>
        <end position="66"/>
    </location>
</feature>
<organism evidence="7 8">
    <name type="scientific">Cryobacterium arcticum</name>
    <dbReference type="NCBI Taxonomy" id="670052"/>
    <lineage>
        <taxon>Bacteria</taxon>
        <taxon>Bacillati</taxon>
        <taxon>Actinomycetota</taxon>
        <taxon>Actinomycetes</taxon>
        <taxon>Micrococcales</taxon>
        <taxon>Microbacteriaceae</taxon>
        <taxon>Cryobacterium</taxon>
    </lineage>
</organism>
<protein>
    <recommendedName>
        <fullName evidence="9">Polysaccharide biosynthesis protein C-terminal domain-containing protein</fullName>
    </recommendedName>
</protein>
<evidence type="ECO:0000256" key="1">
    <source>
        <dbReference type="ARBA" id="ARBA00004651"/>
    </source>
</evidence>
<evidence type="ECO:0000256" key="4">
    <source>
        <dbReference type="ARBA" id="ARBA00022989"/>
    </source>
</evidence>
<evidence type="ECO:0000313" key="8">
    <source>
        <dbReference type="Proteomes" id="UP000092582"/>
    </source>
</evidence>
<feature type="transmembrane region" description="Helical" evidence="6">
    <location>
        <begin position="20"/>
        <end position="40"/>
    </location>
</feature>
<dbReference type="PANTHER" id="PTHR30250">
    <property type="entry name" value="PST FAMILY PREDICTED COLANIC ACID TRANSPORTER"/>
    <property type="match status" value="1"/>
</dbReference>
<accession>A0A1B1BMX4</accession>
<keyword evidence="5 6" id="KW-0472">Membrane</keyword>
<feature type="transmembrane region" description="Helical" evidence="6">
    <location>
        <begin position="449"/>
        <end position="469"/>
    </location>
</feature>
<feature type="transmembrane region" description="Helical" evidence="6">
    <location>
        <begin position="384"/>
        <end position="402"/>
    </location>
</feature>
<dbReference type="InterPro" id="IPR050833">
    <property type="entry name" value="Poly_Biosynth_Transport"/>
</dbReference>
<feature type="transmembrane region" description="Helical" evidence="6">
    <location>
        <begin position="189"/>
        <end position="208"/>
    </location>
</feature>
<proteinExistence type="predicted"/>
<feature type="transmembrane region" description="Helical" evidence="6">
    <location>
        <begin position="98"/>
        <end position="119"/>
    </location>
</feature>
<dbReference type="STRING" id="670052.PA27867_2967"/>
<reference evidence="7 8" key="1">
    <citation type="submission" date="2016-06" db="EMBL/GenBank/DDBJ databases">
        <title>Genome sequencing of Cryobacterium arcticum PAMC 27867.</title>
        <authorList>
            <person name="Lee J."/>
            <person name="Kim O.-S."/>
        </authorList>
    </citation>
    <scope>NUCLEOTIDE SEQUENCE [LARGE SCALE GENOMIC DNA]</scope>
    <source>
        <strain evidence="7 8">PAMC 27867</strain>
    </source>
</reference>
<feature type="transmembrane region" description="Helical" evidence="6">
    <location>
        <begin position="352"/>
        <end position="377"/>
    </location>
</feature>
<sequence length="516" mass="54464">MSEAPTGRVLLLVKNALANIVRAFSSSAVTVLLPLCLIVVLGHSEYSVWALIFSLGAFVVYFDLGVPTTVQAMVGRAISSDDQQAAIRVTKSGLKTSGLVSAICFAAAIGGALAFSRIFPDVPSRFELDATVALVVLVIGQTSSLMGNTVSAYFAGQQRSFVPALILAPARVLSLIVALGAAIVSGELVVTAVGYAAPLVIGTIVLFARFRMEARRAGVGESEQTVKNYGVVALMRYSGPLAIWGLCMLVTSGAGVIMVARFDYSAVVPFSIAALMVSAVAGLESSITAPLLPELARVHDRHGIDRVSVLTKSLSQLNGVFLFAVVAGLLMISPTVLPLLAKKADGDLMEYWPILAILLVGNAIHLAGTPLSLALIATKTHTRAVLPPVVEAVISLVLSLWLGMQLGAIGVALGIFIAGVVGLCLSFTWSVKLSRVLKLPAWEMLSVSAIRPIILILPVPVVTTIVILQGGQGTWWGLLVGVVTLLGCYLLLWFVALPEESRRQTVLKVRQRISKR</sequence>
<evidence type="ECO:0000256" key="3">
    <source>
        <dbReference type="ARBA" id="ARBA00022692"/>
    </source>
</evidence>
<evidence type="ECO:0000256" key="5">
    <source>
        <dbReference type="ARBA" id="ARBA00023136"/>
    </source>
</evidence>
<feature type="transmembrane region" description="Helical" evidence="6">
    <location>
        <begin position="161"/>
        <end position="183"/>
    </location>
</feature>
<gene>
    <name evidence="7" type="ORF">PA27867_2967</name>
</gene>
<keyword evidence="8" id="KW-1185">Reference proteome</keyword>
<feature type="transmembrane region" description="Helical" evidence="6">
    <location>
        <begin position="320"/>
        <end position="340"/>
    </location>
</feature>
<evidence type="ECO:0000256" key="6">
    <source>
        <dbReference type="SAM" id="Phobius"/>
    </source>
</evidence>
<evidence type="ECO:0008006" key="9">
    <source>
        <dbReference type="Google" id="ProtNLM"/>
    </source>
</evidence>
<feature type="transmembrane region" description="Helical" evidence="6">
    <location>
        <begin position="131"/>
        <end position="154"/>
    </location>
</feature>
<feature type="transmembrane region" description="Helical" evidence="6">
    <location>
        <begin position="408"/>
        <end position="429"/>
    </location>
</feature>
<comment type="subcellular location">
    <subcellularLocation>
        <location evidence="1">Cell membrane</location>
        <topology evidence="1">Multi-pass membrane protein</topology>
    </subcellularLocation>
</comment>
<name>A0A1B1BMX4_9MICO</name>
<dbReference type="KEGG" id="cart:PA27867_2967"/>
<dbReference type="EMBL" id="CP016282">
    <property type="protein sequence ID" value="ANP73904.1"/>
    <property type="molecule type" value="Genomic_DNA"/>
</dbReference>
<keyword evidence="3 6" id="KW-0812">Transmembrane</keyword>
<feature type="transmembrane region" description="Helical" evidence="6">
    <location>
        <begin position="241"/>
        <end position="260"/>
    </location>
</feature>
<dbReference type="AlphaFoldDB" id="A0A1B1BMX4"/>
<dbReference type="GO" id="GO:0005886">
    <property type="term" value="C:plasma membrane"/>
    <property type="evidence" value="ECO:0007669"/>
    <property type="project" value="UniProtKB-SubCell"/>
</dbReference>
<keyword evidence="2" id="KW-1003">Cell membrane</keyword>
<keyword evidence="4 6" id="KW-1133">Transmembrane helix</keyword>
<dbReference type="RefSeq" id="WP_157109249.1">
    <property type="nucleotide sequence ID" value="NZ_CP016282.1"/>
</dbReference>
<dbReference type="Proteomes" id="UP000092582">
    <property type="component" value="Chromosome 1"/>
</dbReference>
<feature type="transmembrane region" description="Helical" evidence="6">
    <location>
        <begin position="475"/>
        <end position="497"/>
    </location>
</feature>